<gene>
    <name evidence="2" type="ORF">F6B43_19445</name>
</gene>
<accession>A0A5J5IWN6</accession>
<protein>
    <submittedName>
        <fullName evidence="2">Peptidoglycan-binding protein</fullName>
    </submittedName>
</protein>
<keyword evidence="3" id="KW-1185">Reference proteome</keyword>
<dbReference type="InterPro" id="IPR036365">
    <property type="entry name" value="PGBD-like_sf"/>
</dbReference>
<name>A0A5J5IWN6_9MICO</name>
<reference evidence="3" key="1">
    <citation type="submission" date="2019-09" db="EMBL/GenBank/DDBJ databases">
        <title>Mumia zhuanghuii sp. nov. isolated from the intestinal contents of plateau pika (Ochotona curzoniae) in the Qinghai-Tibet plateau of China.</title>
        <authorList>
            <person name="Tian Z."/>
        </authorList>
    </citation>
    <scope>NUCLEOTIDE SEQUENCE [LARGE SCALE GENOMIC DNA]</scope>
    <source>
        <strain evidence="3">JCM 30598</strain>
    </source>
</reference>
<dbReference type="EMBL" id="VYSA01000008">
    <property type="protein sequence ID" value="KAA9104542.1"/>
    <property type="molecule type" value="Genomic_DNA"/>
</dbReference>
<sequence length="366" mass="37151">MRSDTPASSRPPRRGWVWLAVIVTVGVLAGSAGWATATVLRPAEDPLDATPYTFVSVEQGEVSSSVNLNAVAEWSPTPVGTNQASGIVTGVVVAPGDEVVQGSTLYLLNQRPVVVAQGAVPAFRPIGEGVEGADVAQLQAMLHAQGSYSGTIDGTAGPRTVTAIKAWQKALGVAQTGLVELGDVVFVPTLPIRVSLDAELVSRGLSLSGGEPVLRGLPAAPAFTMPVTDAQAAMMPTGTAVQVTSPEGTVWDAVAGDRVTDEQSQTIVVSLSGPEGQVLCGDQCAQVPVSGQALLPSKIITVATVQGLVVPSSALITEASGQIGVIDQDGTVHPVTVVASARGMSVIDGVDAGVKVRIPATQNPAP</sequence>
<dbReference type="InterPro" id="IPR036366">
    <property type="entry name" value="PGBDSf"/>
</dbReference>
<dbReference type="SUPFAM" id="SSF47090">
    <property type="entry name" value="PGBD-like"/>
    <property type="match status" value="1"/>
</dbReference>
<evidence type="ECO:0000259" key="1">
    <source>
        <dbReference type="Pfam" id="PF01471"/>
    </source>
</evidence>
<feature type="domain" description="Peptidoglycan binding-like" evidence="1">
    <location>
        <begin position="132"/>
        <end position="178"/>
    </location>
</feature>
<comment type="caution">
    <text evidence="2">The sequence shown here is derived from an EMBL/GenBank/DDBJ whole genome shotgun (WGS) entry which is preliminary data.</text>
</comment>
<dbReference type="AlphaFoldDB" id="A0A5J5IWN6"/>
<dbReference type="InterPro" id="IPR002477">
    <property type="entry name" value="Peptidoglycan-bd-like"/>
</dbReference>
<evidence type="ECO:0000313" key="2">
    <source>
        <dbReference type="EMBL" id="KAA9104542.1"/>
    </source>
</evidence>
<dbReference type="OrthoDB" id="3268648at2"/>
<dbReference type="Gene3D" id="1.10.101.10">
    <property type="entry name" value="PGBD-like superfamily/PGBD"/>
    <property type="match status" value="1"/>
</dbReference>
<dbReference type="Proteomes" id="UP000325827">
    <property type="component" value="Unassembled WGS sequence"/>
</dbReference>
<organism evidence="2 3">
    <name type="scientific">Microbacterium rhizomatis</name>
    <dbReference type="NCBI Taxonomy" id="1631477"/>
    <lineage>
        <taxon>Bacteria</taxon>
        <taxon>Bacillati</taxon>
        <taxon>Actinomycetota</taxon>
        <taxon>Actinomycetes</taxon>
        <taxon>Micrococcales</taxon>
        <taxon>Microbacteriaceae</taxon>
        <taxon>Microbacterium</taxon>
    </lineage>
</organism>
<proteinExistence type="predicted"/>
<evidence type="ECO:0000313" key="3">
    <source>
        <dbReference type="Proteomes" id="UP000325827"/>
    </source>
</evidence>
<dbReference type="Pfam" id="PF01471">
    <property type="entry name" value="PG_binding_1"/>
    <property type="match status" value="1"/>
</dbReference>